<dbReference type="PANTHER" id="PTHR31170">
    <property type="entry name" value="BNAC04G53230D PROTEIN"/>
    <property type="match status" value="1"/>
</dbReference>
<keyword evidence="2" id="KW-1185">Reference proteome</keyword>
<evidence type="ECO:0000313" key="2">
    <source>
        <dbReference type="Proteomes" id="UP000235220"/>
    </source>
</evidence>
<evidence type="ECO:0000313" key="4">
    <source>
        <dbReference type="RefSeq" id="XP_035539216.1"/>
    </source>
</evidence>
<keyword evidence="1" id="KW-0812">Transmembrane</keyword>
<dbReference type="Gramene" id="Jr12_10360_p1">
    <property type="protein sequence ID" value="cds.Jr12_10360_p1"/>
    <property type="gene ID" value="Jr12_10360"/>
</dbReference>
<keyword evidence="1" id="KW-1133">Transmembrane helix</keyword>
<dbReference type="RefSeq" id="XP_035539215.1">
    <property type="nucleotide sequence ID" value="XM_035683322.1"/>
</dbReference>
<dbReference type="OrthoDB" id="1378449at2759"/>
<dbReference type="RefSeq" id="XP_035539216.1">
    <property type="nucleotide sequence ID" value="XM_035683323.1"/>
</dbReference>
<dbReference type="KEGG" id="jre:108994809"/>
<dbReference type="PANTHER" id="PTHR31170:SF25">
    <property type="entry name" value="BNAA09G04570D PROTEIN"/>
    <property type="match status" value="1"/>
</dbReference>
<gene>
    <name evidence="3 4 5" type="primary">LOC108994809</name>
</gene>
<dbReference type="AlphaFoldDB" id="A0A2I4F254"/>
<dbReference type="Pfam" id="PF03140">
    <property type="entry name" value="DUF247"/>
    <property type="match status" value="1"/>
</dbReference>
<sequence>MDNRRQSQTRDHVSVDVKEDALVSSIKDKMETAITSISISRVPDDLRKGNENMYIPDKVSIGPLHHGNTLKSMDDNKWLYVYALLNRKPNLEASLDRCVELLRGLEHRARLSYKDGVNLPTDDFVQMMLVDGCFIIELFLKYTLKNLRHRNDPIFSTHGMLSDLRCNLMLLENQIPYFILQRLFQIVPIPRNCGLSLNELAFRFFKRMIPGDLQLKVLQERFNHEGYHLLDLIHHCFLPTYPRVQPKEGGTQQQQGLDCATKLKKARIRFKKSHGKSLLDIKFVNGVLELPSLKVNKDTEILFRNLIALEQSHCDSTQHSFTSYAFLMGSLVCSEKDLKLLGKQQILIYEKDKRKEASELFGKLCVAAKPMDSYYRGLFEHVNEYRRTHWLGFWQRLKHSRAKSPASLVVFILAIMLIVLTFVGAFFSVLTFCLHHI</sequence>
<evidence type="ECO:0000313" key="5">
    <source>
        <dbReference type="RefSeq" id="XP_035539217.1"/>
    </source>
</evidence>
<feature type="transmembrane region" description="Helical" evidence="1">
    <location>
        <begin position="408"/>
        <end position="434"/>
    </location>
</feature>
<dbReference type="RefSeq" id="XP_035539217.1">
    <property type="nucleotide sequence ID" value="XM_035683324.1"/>
</dbReference>
<keyword evidence="1" id="KW-0472">Membrane</keyword>
<dbReference type="GeneID" id="108994809"/>
<organism evidence="2 3">
    <name type="scientific">Juglans regia</name>
    <name type="common">English walnut</name>
    <dbReference type="NCBI Taxonomy" id="51240"/>
    <lineage>
        <taxon>Eukaryota</taxon>
        <taxon>Viridiplantae</taxon>
        <taxon>Streptophyta</taxon>
        <taxon>Embryophyta</taxon>
        <taxon>Tracheophyta</taxon>
        <taxon>Spermatophyta</taxon>
        <taxon>Magnoliopsida</taxon>
        <taxon>eudicotyledons</taxon>
        <taxon>Gunneridae</taxon>
        <taxon>Pentapetalae</taxon>
        <taxon>rosids</taxon>
        <taxon>fabids</taxon>
        <taxon>Fagales</taxon>
        <taxon>Juglandaceae</taxon>
        <taxon>Juglans</taxon>
    </lineage>
</organism>
<name>A0A2I4F254_JUGRE</name>
<evidence type="ECO:0000313" key="3">
    <source>
        <dbReference type="RefSeq" id="XP_035539215.1"/>
    </source>
</evidence>
<dbReference type="Proteomes" id="UP000235220">
    <property type="component" value="Chromosome 12"/>
</dbReference>
<evidence type="ECO:0000256" key="1">
    <source>
        <dbReference type="SAM" id="Phobius"/>
    </source>
</evidence>
<protein>
    <submittedName>
        <fullName evidence="3 4">UPF0481 protein At3g47200-like</fullName>
    </submittedName>
</protein>
<dbReference type="STRING" id="51240.A0A2I4F254"/>
<dbReference type="InterPro" id="IPR004158">
    <property type="entry name" value="DUF247_pln"/>
</dbReference>
<accession>A0A2I4F254</accession>
<reference evidence="3 4" key="1">
    <citation type="submission" date="2025-04" db="UniProtKB">
        <authorList>
            <consortium name="RefSeq"/>
        </authorList>
    </citation>
    <scope>IDENTIFICATION</scope>
    <source>
        <tissue evidence="3 4">Leaves</tissue>
    </source>
</reference>
<proteinExistence type="predicted"/>